<organism evidence="2 3">
    <name type="scientific">Crinalium epipsammum PCC 9333</name>
    <dbReference type="NCBI Taxonomy" id="1173022"/>
    <lineage>
        <taxon>Bacteria</taxon>
        <taxon>Bacillati</taxon>
        <taxon>Cyanobacteriota</taxon>
        <taxon>Cyanophyceae</taxon>
        <taxon>Gomontiellales</taxon>
        <taxon>Gomontiellaceae</taxon>
        <taxon>Crinalium</taxon>
    </lineage>
</organism>
<evidence type="ECO:0000256" key="1">
    <source>
        <dbReference type="SAM" id="Phobius"/>
    </source>
</evidence>
<feature type="transmembrane region" description="Helical" evidence="1">
    <location>
        <begin position="43"/>
        <end position="62"/>
    </location>
</feature>
<proteinExistence type="predicted"/>
<evidence type="ECO:0000313" key="3">
    <source>
        <dbReference type="Proteomes" id="UP000010472"/>
    </source>
</evidence>
<protein>
    <submittedName>
        <fullName evidence="2">Uncharacterized protein</fullName>
    </submittedName>
</protein>
<dbReference type="AlphaFoldDB" id="K9VWM9"/>
<keyword evidence="1" id="KW-1133">Transmembrane helix</keyword>
<feature type="transmembrane region" description="Helical" evidence="1">
    <location>
        <begin position="12"/>
        <end position="31"/>
    </location>
</feature>
<gene>
    <name evidence="2" type="ORF">Cri9333_0987</name>
</gene>
<name>K9VWM9_9CYAN</name>
<accession>K9VWM9</accession>
<evidence type="ECO:0000313" key="2">
    <source>
        <dbReference type="EMBL" id="AFZ11902.1"/>
    </source>
</evidence>
<dbReference type="RefSeq" id="WP_015202024.1">
    <property type="nucleotide sequence ID" value="NC_019753.1"/>
</dbReference>
<dbReference type="KEGG" id="cep:Cri9333_0987"/>
<sequence length="67" mass="7536">MSNKKGYSFFEGIVITFVFISFLICVAIVAFKVGGGVFDWKKSYPIFFTGFLISCFIAYLSTKNPTQ</sequence>
<reference evidence="2 3" key="1">
    <citation type="submission" date="2012-06" db="EMBL/GenBank/DDBJ databases">
        <title>Finished chromosome of genome of Crinalium epipsammum PCC 9333.</title>
        <authorList>
            <consortium name="US DOE Joint Genome Institute"/>
            <person name="Gugger M."/>
            <person name="Coursin T."/>
            <person name="Rippka R."/>
            <person name="Tandeau De Marsac N."/>
            <person name="Huntemann M."/>
            <person name="Wei C.-L."/>
            <person name="Han J."/>
            <person name="Detter J.C."/>
            <person name="Han C."/>
            <person name="Tapia R."/>
            <person name="Davenport K."/>
            <person name="Daligault H."/>
            <person name="Erkkila T."/>
            <person name="Gu W."/>
            <person name="Munk A.C.C."/>
            <person name="Teshima H."/>
            <person name="Xu Y."/>
            <person name="Chain P."/>
            <person name="Chen A."/>
            <person name="Krypides N."/>
            <person name="Mavromatis K."/>
            <person name="Markowitz V."/>
            <person name="Szeto E."/>
            <person name="Ivanova N."/>
            <person name="Mikhailova N."/>
            <person name="Ovchinnikova G."/>
            <person name="Pagani I."/>
            <person name="Pati A."/>
            <person name="Goodwin L."/>
            <person name="Peters L."/>
            <person name="Pitluck S."/>
            <person name="Woyke T."/>
            <person name="Kerfeld C."/>
        </authorList>
    </citation>
    <scope>NUCLEOTIDE SEQUENCE [LARGE SCALE GENOMIC DNA]</scope>
    <source>
        <strain evidence="2 3">PCC 9333</strain>
    </source>
</reference>
<dbReference type="EMBL" id="CP003620">
    <property type="protein sequence ID" value="AFZ11902.1"/>
    <property type="molecule type" value="Genomic_DNA"/>
</dbReference>
<dbReference type="HOGENOM" id="CLU_2805220_0_0_3"/>
<dbReference type="Proteomes" id="UP000010472">
    <property type="component" value="Chromosome"/>
</dbReference>
<keyword evidence="1" id="KW-0812">Transmembrane</keyword>
<keyword evidence="1" id="KW-0472">Membrane</keyword>
<keyword evidence="3" id="KW-1185">Reference proteome</keyword>